<comment type="similarity">
    <text evidence="3 8">Belongs to the MINDY deubiquitinase family. FAM188 subfamily.</text>
</comment>
<dbReference type="SMART" id="SM01174">
    <property type="entry name" value="DUF4205"/>
    <property type="match status" value="1"/>
</dbReference>
<dbReference type="Proteomes" id="UP000001593">
    <property type="component" value="Unassembled WGS sequence"/>
</dbReference>
<feature type="non-terminal residue" evidence="10">
    <location>
        <position position="1"/>
    </location>
</feature>
<dbReference type="EMBL" id="DS469564">
    <property type="protein sequence ID" value="EDO42424.1"/>
    <property type="molecule type" value="Genomic_DNA"/>
</dbReference>
<evidence type="ECO:0000256" key="5">
    <source>
        <dbReference type="ARBA" id="ARBA00022786"/>
    </source>
</evidence>
<dbReference type="Gene3D" id="1.10.238.10">
    <property type="entry name" value="EF-hand"/>
    <property type="match status" value="1"/>
</dbReference>
<evidence type="ECO:0000259" key="9">
    <source>
        <dbReference type="PROSITE" id="PS50222"/>
    </source>
</evidence>
<dbReference type="Pfam" id="PF13898">
    <property type="entry name" value="MINDY-3_4_CD"/>
    <property type="match status" value="2"/>
</dbReference>
<dbReference type="PANTHER" id="PTHR12473">
    <property type="entry name" value="UBIQUITIN CARBOXYL-TERMINAL HYDROLASE MINDY-4-RELATED"/>
    <property type="match status" value="1"/>
</dbReference>
<evidence type="ECO:0000256" key="7">
    <source>
        <dbReference type="ARBA" id="ARBA00022807"/>
    </source>
</evidence>
<dbReference type="GO" id="GO:0006508">
    <property type="term" value="P:proteolysis"/>
    <property type="evidence" value="ECO:0007669"/>
    <property type="project" value="UniProtKB-KW"/>
</dbReference>
<dbReference type="InterPro" id="IPR025257">
    <property type="entry name" value="MINDY-3/4_CD"/>
</dbReference>
<keyword evidence="7 8" id="KW-0788">Thiol protease</keyword>
<evidence type="ECO:0000313" key="11">
    <source>
        <dbReference type="Proteomes" id="UP000001593"/>
    </source>
</evidence>
<accession>A7S1A6</accession>
<dbReference type="InterPro" id="IPR039785">
    <property type="entry name" value="MINY3/4"/>
</dbReference>
<keyword evidence="11" id="KW-1185">Reference proteome</keyword>
<dbReference type="GO" id="GO:0071108">
    <property type="term" value="P:protein K48-linked deubiquitination"/>
    <property type="evidence" value="ECO:0007669"/>
    <property type="project" value="InterPro"/>
</dbReference>
<dbReference type="InterPro" id="IPR011992">
    <property type="entry name" value="EF-hand-dom_pair"/>
</dbReference>
<evidence type="ECO:0000256" key="6">
    <source>
        <dbReference type="ARBA" id="ARBA00022801"/>
    </source>
</evidence>
<keyword evidence="4 8" id="KW-0645">Protease</keyword>
<protein>
    <recommendedName>
        <fullName evidence="8">Ubiquitin carboxyl-terminal hydrolase MINDY</fullName>
        <ecNumber evidence="8">3.4.19.12</ecNumber>
    </recommendedName>
</protein>
<evidence type="ECO:0000256" key="4">
    <source>
        <dbReference type="ARBA" id="ARBA00022670"/>
    </source>
</evidence>
<keyword evidence="5 8" id="KW-0833">Ubl conjugation pathway</keyword>
<dbReference type="GO" id="GO:0005509">
    <property type="term" value="F:calcium ion binding"/>
    <property type="evidence" value="ECO:0007669"/>
    <property type="project" value="InterPro"/>
</dbReference>
<reference evidence="10 11" key="1">
    <citation type="journal article" date="2007" name="Science">
        <title>Sea anemone genome reveals ancestral eumetazoan gene repertoire and genomic organization.</title>
        <authorList>
            <person name="Putnam N.H."/>
            <person name="Srivastava M."/>
            <person name="Hellsten U."/>
            <person name="Dirks B."/>
            <person name="Chapman J."/>
            <person name="Salamov A."/>
            <person name="Terry A."/>
            <person name="Shapiro H."/>
            <person name="Lindquist E."/>
            <person name="Kapitonov V.V."/>
            <person name="Jurka J."/>
            <person name="Genikhovich G."/>
            <person name="Grigoriev I.V."/>
            <person name="Lucas S.M."/>
            <person name="Steele R.E."/>
            <person name="Finnerty J.R."/>
            <person name="Technau U."/>
            <person name="Martindale M.Q."/>
            <person name="Rokhsar D.S."/>
        </authorList>
    </citation>
    <scope>NUCLEOTIDE SEQUENCE [LARGE SCALE GENOMIC DNA]</scope>
    <source>
        <strain evidence="11">CH2 X CH6</strain>
    </source>
</reference>
<proteinExistence type="inferred from homology"/>
<dbReference type="PANTHER" id="PTHR12473:SF17">
    <property type="entry name" value="UBIQUITIN CARBOXYL-TERMINAL HYDROLASE MINDY-3"/>
    <property type="match status" value="1"/>
</dbReference>
<dbReference type="GO" id="GO:0004843">
    <property type="term" value="F:cysteine-type deubiquitinase activity"/>
    <property type="evidence" value="ECO:0007669"/>
    <property type="project" value="UniProtKB-UniRule"/>
</dbReference>
<dbReference type="InParanoid" id="A7S1A6"/>
<dbReference type="OMA" id="VLQTKWP"/>
<keyword evidence="6 8" id="KW-0378">Hydrolase</keyword>
<feature type="domain" description="EF-hand" evidence="9">
    <location>
        <begin position="289"/>
        <end position="324"/>
    </location>
</feature>
<dbReference type="PROSITE" id="PS50222">
    <property type="entry name" value="EF_HAND_2"/>
    <property type="match status" value="1"/>
</dbReference>
<evidence type="ECO:0000256" key="2">
    <source>
        <dbReference type="ARBA" id="ARBA00002107"/>
    </source>
</evidence>
<dbReference type="HOGENOM" id="CLU_033478_0_0_1"/>
<dbReference type="InterPro" id="IPR002048">
    <property type="entry name" value="EF_hand_dom"/>
</dbReference>
<evidence type="ECO:0000256" key="1">
    <source>
        <dbReference type="ARBA" id="ARBA00000707"/>
    </source>
</evidence>
<name>A7S1A6_NEMVE</name>
<dbReference type="PhylomeDB" id="A7S1A6"/>
<comment type="catalytic activity">
    <reaction evidence="1 8">
        <text>Thiol-dependent hydrolysis of ester, thioester, amide, peptide and isopeptide bonds formed by the C-terminal Gly of ubiquitin (a 76-residue protein attached to proteins as an intracellular targeting signal).</text>
        <dbReference type="EC" id="3.4.19.12"/>
    </reaction>
</comment>
<organism evidence="10 11">
    <name type="scientific">Nematostella vectensis</name>
    <name type="common">Starlet sea anemone</name>
    <dbReference type="NCBI Taxonomy" id="45351"/>
    <lineage>
        <taxon>Eukaryota</taxon>
        <taxon>Metazoa</taxon>
        <taxon>Cnidaria</taxon>
        <taxon>Anthozoa</taxon>
        <taxon>Hexacorallia</taxon>
        <taxon>Actiniaria</taxon>
        <taxon>Edwardsiidae</taxon>
        <taxon>Nematostella</taxon>
    </lineage>
</organism>
<dbReference type="AlphaFoldDB" id="A7S1A6"/>
<dbReference type="SUPFAM" id="SSF47473">
    <property type="entry name" value="EF-hand"/>
    <property type="match status" value="1"/>
</dbReference>
<gene>
    <name evidence="10" type="ORF">NEMVEDRAFT_v1g100734</name>
</gene>
<dbReference type="GO" id="GO:1990380">
    <property type="term" value="F:K48-linked deubiquitinase activity"/>
    <property type="evidence" value="ECO:0000318"/>
    <property type="project" value="GO_Central"/>
</dbReference>
<evidence type="ECO:0000256" key="8">
    <source>
        <dbReference type="RuleBase" id="RU367088"/>
    </source>
</evidence>
<evidence type="ECO:0000313" key="10">
    <source>
        <dbReference type="EMBL" id="EDO42424.1"/>
    </source>
</evidence>
<comment type="function">
    <text evidence="2 8">Hydrolase that can remove 'Lys-48'-linked conjugated ubiquitin from proteins.</text>
</comment>
<dbReference type="EC" id="3.4.19.12" evidence="8"/>
<dbReference type="eggNOG" id="KOG2871">
    <property type="taxonomic scope" value="Eukaryota"/>
</dbReference>
<evidence type="ECO:0000256" key="3">
    <source>
        <dbReference type="ARBA" id="ARBA00011074"/>
    </source>
</evidence>
<sequence>GFVFSQDEPSALVQLEGGPCAVIASVQAHLIKNVLFCDGISKHESSGWRQITAEQATDLLAQTLCQMLQMVKADDNIALVLMKDHPPCLSGQESQEKSQKMPDSTGPKLLGNQSPCLIIIYMQLFIVQWVTHTCLFSRSIKCKNIEETRSLITRNTHIFESHFGVLLFLYSIILTRGIDTIKQEMEDSNEPLVDPHFGHGSQTLINLLITGYGVSHIWDHSKNIASLELRGIPKQCNIGFLTLLEAHRYCEVGSFLKGPEYRRWYLGKWTTRLLFLACLQERDLSGTEQPVDKAKRVFKAFDQQENGFIDSSKLIDVLAELNLETDPDYVEFMRSRLDPDSVGIILLPNFLDDFFPRESSSLGRTSPFTVFHYNGLGMRTDGESTRKVIYTMGIASIEPTDFSSVAELDIVTCLKTKWPGLSVEWQSKYPPTLN</sequence>